<gene>
    <name evidence="3 4" type="primary">nrdI</name>
    <name evidence="4" type="ORF">EIM92_14875</name>
</gene>
<dbReference type="SUPFAM" id="SSF52218">
    <property type="entry name" value="Flavoproteins"/>
    <property type="match status" value="1"/>
</dbReference>
<dbReference type="InterPro" id="IPR020852">
    <property type="entry name" value="RNR_Ib_NrdI_bac"/>
</dbReference>
<name>A0A3S8RWL4_9BACL</name>
<protein>
    <recommendedName>
        <fullName evidence="3">Protein NrdI</fullName>
    </recommendedName>
</protein>
<evidence type="ECO:0000313" key="4">
    <source>
        <dbReference type="EMBL" id="AZK47282.1"/>
    </source>
</evidence>
<comment type="function">
    <text evidence="1 3">Probably involved in ribonucleotide reductase function.</text>
</comment>
<sequence length="136" mass="15092">MLIVYDSKTGNVKRFVSKLDVEHVQIREGLVVDQPFVLITYTTGFGQVPQSTLKFLESHGDLLQGVASSGNTNWGVRYGLAGDQVAEMYSVPLLMKFELSGTKKDVERFKQEVKQIVYTYSNSNGHANADSQLDTA</sequence>
<dbReference type="HAMAP" id="MF_00128">
    <property type="entry name" value="NrdI"/>
    <property type="match status" value="1"/>
</dbReference>
<dbReference type="InterPro" id="IPR029039">
    <property type="entry name" value="Flavoprotein-like_sf"/>
</dbReference>
<organism evidence="4 5">
    <name type="scientific">Paenibacillus lentus</name>
    <dbReference type="NCBI Taxonomy" id="1338368"/>
    <lineage>
        <taxon>Bacteria</taxon>
        <taxon>Bacillati</taxon>
        <taxon>Bacillota</taxon>
        <taxon>Bacilli</taxon>
        <taxon>Bacillales</taxon>
        <taxon>Paenibacillaceae</taxon>
        <taxon>Paenibacillus</taxon>
    </lineage>
</organism>
<dbReference type="NCBIfam" id="TIGR00333">
    <property type="entry name" value="nrdI"/>
    <property type="match status" value="1"/>
</dbReference>
<dbReference type="RefSeq" id="WP_125083314.1">
    <property type="nucleotide sequence ID" value="NZ_CP034248.1"/>
</dbReference>
<evidence type="ECO:0000256" key="1">
    <source>
        <dbReference type="ARBA" id="ARBA00003999"/>
    </source>
</evidence>
<keyword evidence="5" id="KW-1185">Reference proteome</keyword>
<accession>A0A3S8RWL4</accession>
<dbReference type="PANTHER" id="PTHR37297:SF1">
    <property type="entry name" value="PROTEIN NRDI"/>
    <property type="match status" value="1"/>
</dbReference>
<dbReference type="GO" id="GO:0010181">
    <property type="term" value="F:FMN binding"/>
    <property type="evidence" value="ECO:0007669"/>
    <property type="project" value="InterPro"/>
</dbReference>
<evidence type="ECO:0000256" key="3">
    <source>
        <dbReference type="HAMAP-Rule" id="MF_00128"/>
    </source>
</evidence>
<dbReference type="Proteomes" id="UP000273145">
    <property type="component" value="Chromosome"/>
</dbReference>
<dbReference type="AlphaFoldDB" id="A0A3S8RWL4"/>
<dbReference type="PANTHER" id="PTHR37297">
    <property type="entry name" value="PROTEIN NRDI"/>
    <property type="match status" value="1"/>
</dbReference>
<dbReference type="InterPro" id="IPR004465">
    <property type="entry name" value="RNR_NrdI"/>
</dbReference>
<reference evidence="4 5" key="1">
    <citation type="submission" date="2018-11" db="EMBL/GenBank/DDBJ databases">
        <title>Genome sequencing of Paenibacillus lentus DSM25539(T).</title>
        <authorList>
            <person name="Kook J.-K."/>
            <person name="Park S.-N."/>
            <person name="Lim Y.K."/>
        </authorList>
    </citation>
    <scope>NUCLEOTIDE SEQUENCE [LARGE SCALE GENOMIC DNA]</scope>
    <source>
        <strain evidence="4 5">DSM 25539</strain>
    </source>
</reference>
<proteinExistence type="inferred from homology"/>
<comment type="similarity">
    <text evidence="2 3">Belongs to the NrdI family.</text>
</comment>
<dbReference type="EMBL" id="CP034248">
    <property type="protein sequence ID" value="AZK47282.1"/>
    <property type="molecule type" value="Genomic_DNA"/>
</dbReference>
<evidence type="ECO:0000256" key="2">
    <source>
        <dbReference type="ARBA" id="ARBA00009942"/>
    </source>
</evidence>
<evidence type="ECO:0000313" key="5">
    <source>
        <dbReference type="Proteomes" id="UP000273145"/>
    </source>
</evidence>
<dbReference type="PIRSF" id="PIRSF005087">
    <property type="entry name" value="NrdI"/>
    <property type="match status" value="1"/>
</dbReference>
<dbReference type="Pfam" id="PF07972">
    <property type="entry name" value="Flavodoxin_NdrI"/>
    <property type="match status" value="1"/>
</dbReference>
<dbReference type="Gene3D" id="3.40.50.360">
    <property type="match status" value="1"/>
</dbReference>
<dbReference type="OrthoDB" id="350535at2"/>
<dbReference type="KEGG" id="plen:EIM92_14875"/>